<dbReference type="PROSITE" id="PS50837">
    <property type="entry name" value="NACHT"/>
    <property type="match status" value="1"/>
</dbReference>
<dbReference type="GO" id="GO:0005524">
    <property type="term" value="F:ATP binding"/>
    <property type="evidence" value="ECO:0007669"/>
    <property type="project" value="UniProtKB-KW"/>
</dbReference>
<dbReference type="AlphaFoldDB" id="A0AAN8HBB9"/>
<dbReference type="Pfam" id="PF13516">
    <property type="entry name" value="LRR_6"/>
    <property type="match status" value="2"/>
</dbReference>
<dbReference type="PANTHER" id="PTHR31594">
    <property type="entry name" value="AIG1-TYPE G DOMAIN-CONTAINING PROTEIN"/>
    <property type="match status" value="1"/>
</dbReference>
<reference evidence="4 5" key="1">
    <citation type="journal article" date="2023" name="Mol. Biol. Evol.">
        <title>Genomics of Secondarily Temperate Adaptation in the Only Non-Antarctic Icefish.</title>
        <authorList>
            <person name="Rivera-Colon A.G."/>
            <person name="Rayamajhi N."/>
            <person name="Minhas B.F."/>
            <person name="Madrigal G."/>
            <person name="Bilyk K.T."/>
            <person name="Yoon V."/>
            <person name="Hune M."/>
            <person name="Gregory S."/>
            <person name="Cheng C.H.C."/>
            <person name="Catchen J.M."/>
        </authorList>
    </citation>
    <scope>NUCLEOTIDE SEQUENCE [LARGE SCALE GENOMIC DNA]</scope>
    <source>
        <tissue evidence="4">White muscle</tissue>
    </source>
</reference>
<dbReference type="Gene3D" id="3.80.10.10">
    <property type="entry name" value="Ribonuclease Inhibitor"/>
    <property type="match status" value="1"/>
</dbReference>
<name>A0AAN8HBB9_CHAGU</name>
<comment type="caution">
    <text evidence="4">The sequence shown here is derived from an EMBL/GenBank/DDBJ whole genome shotgun (WGS) entry which is preliminary data.</text>
</comment>
<dbReference type="InterPro" id="IPR052090">
    <property type="entry name" value="Cytolytic_pore-forming_toxin"/>
</dbReference>
<organism evidence="4 5">
    <name type="scientific">Champsocephalus gunnari</name>
    <name type="common">Mackerel icefish</name>
    <dbReference type="NCBI Taxonomy" id="52237"/>
    <lineage>
        <taxon>Eukaryota</taxon>
        <taxon>Metazoa</taxon>
        <taxon>Chordata</taxon>
        <taxon>Craniata</taxon>
        <taxon>Vertebrata</taxon>
        <taxon>Euteleostomi</taxon>
        <taxon>Actinopterygii</taxon>
        <taxon>Neopterygii</taxon>
        <taxon>Teleostei</taxon>
        <taxon>Neoteleostei</taxon>
        <taxon>Acanthomorphata</taxon>
        <taxon>Eupercaria</taxon>
        <taxon>Perciformes</taxon>
        <taxon>Notothenioidei</taxon>
        <taxon>Channichthyidae</taxon>
        <taxon>Champsocephalus</taxon>
    </lineage>
</organism>
<dbReference type="Proteomes" id="UP001331515">
    <property type="component" value="Unassembled WGS sequence"/>
</dbReference>
<proteinExistence type="predicted"/>
<dbReference type="InterPro" id="IPR007111">
    <property type="entry name" value="NACHT_NTPase"/>
</dbReference>
<sequence length="1116" mass="126858">MTRKRNHGRTSLLPEKQTVASAESETFDLPHWISCFPFNEDTHMGKNYLQAPTPCHRYQAKLKSKAQKISKEFWTAKKYLFEENNKPDLSYMSLVLDTQGSVSPSKIKKFKSTKSRMTRCKKLGTYIPKDKADISPSDLLKTDKNILLVGKSGIGKTALTHEMLKLWIEKDDKELNYMFYFDMRKISNIKSLEDLLFNEFSEPDEGNDEVLLDIKNNSDKVTLIFDGITDLSSPVVRNLVKKDLLQDSKQCVTEKKKHMKHLIPYMCRLLTKKSPSLMEYLIPAEELKNTSNWFYKKVITTFLPSLCGNDEPDTEDSGRILFLCQCLYESQCPEACIDLLEKLDFHLDLSEESLDPYPCCAVAYVITQSKERKISLNLEDVTMSQQGMRPLLRCLQNVQWCDSLPRQLWEIFLLSEGEMDYITLLGLDGNQLHLPVEGDRKLFERAVTVLQKISKKVQICLHWERENPDCHSLRETLLEALPYVSSLSFRRTHRGPGLQDQERCYETLKRQEKQLFLDLCLKAATLIQGESVHNELSCGPEFFQRVCTLISVRSREEAERLASLLRLSGFTLLLSGELPRKTCLSVGRVLQLCGSNVDLILKPRKMSVKGAFALFRRTTQLHSLKLSKDMALLLGGWVRRWRVVCQVTVEELSLSPQTAQPSHRVLLKVVSSLASLLRYWAVRQLDLTKVCVPALGLTPLLLHDGPLKIKLSEKNVQQLLSLLHELQDQDLTWSFLSKLGGDLTSFSLNWELLHLLLQHPSAQTLTVNMRKNLFLQENVTRLLPYLDRIVFERPCPSFVLTAIREIYKARASSIIPSLLRSLGHVINLTCREMSSMDCDALLYSLAHSDGVKLNLLWTSIPARKIESILLNLDKVSQLSVDRDLLLRLVHGCAASDAQQGAAESLLRTVQHRLDLSCSSCVELPEEDQSDTLRLTAEDCRAVSSILRRSRRGTQLILQDCEVQDSALDLLFPVLHKVKLRASKAVLLQLVSLVPERDTVGRALTLCKALEGELDLSHSSLDQRACAALALMLDSSEELTELDLSHCQLTDQLLLTLSAQLHKVQVLDLSDNNITDASTDLLLQLVSSNPSIHTVQLFRNKIVEMTSFVKDKKFEIW</sequence>
<keyword evidence="1" id="KW-0547">Nucleotide-binding</keyword>
<dbReference type="InterPro" id="IPR027417">
    <property type="entry name" value="P-loop_NTPase"/>
</dbReference>
<evidence type="ECO:0000313" key="4">
    <source>
        <dbReference type="EMBL" id="KAK5908887.1"/>
    </source>
</evidence>
<feature type="domain" description="NACHT" evidence="3">
    <location>
        <begin position="144"/>
        <end position="233"/>
    </location>
</feature>
<dbReference type="PROSITE" id="PS51450">
    <property type="entry name" value="LRR"/>
    <property type="match status" value="1"/>
</dbReference>
<dbReference type="InterPro" id="IPR001611">
    <property type="entry name" value="Leu-rich_rpt"/>
</dbReference>
<dbReference type="PANTHER" id="PTHR31594:SF16">
    <property type="entry name" value="SI:CH211-281L24.3"/>
    <property type="match status" value="1"/>
</dbReference>
<dbReference type="CDD" id="cd00009">
    <property type="entry name" value="AAA"/>
    <property type="match status" value="1"/>
</dbReference>
<evidence type="ECO:0000313" key="5">
    <source>
        <dbReference type="Proteomes" id="UP001331515"/>
    </source>
</evidence>
<accession>A0AAN8HBB9</accession>
<evidence type="ECO:0000259" key="3">
    <source>
        <dbReference type="PROSITE" id="PS50837"/>
    </source>
</evidence>
<evidence type="ECO:0000256" key="1">
    <source>
        <dbReference type="ARBA" id="ARBA00022741"/>
    </source>
</evidence>
<gene>
    <name evidence="4" type="ORF">CgunFtcFv8_016905</name>
</gene>
<dbReference type="EMBL" id="JAURVH010001529">
    <property type="protein sequence ID" value="KAK5908887.1"/>
    <property type="molecule type" value="Genomic_DNA"/>
</dbReference>
<dbReference type="Pfam" id="PF05729">
    <property type="entry name" value="NACHT"/>
    <property type="match status" value="1"/>
</dbReference>
<protein>
    <recommendedName>
        <fullName evidence="3">NACHT domain-containing protein</fullName>
    </recommendedName>
</protein>
<keyword evidence="2" id="KW-0067">ATP-binding</keyword>
<dbReference type="Gene3D" id="3.40.50.300">
    <property type="entry name" value="P-loop containing nucleotide triphosphate hydrolases"/>
    <property type="match status" value="1"/>
</dbReference>
<dbReference type="SUPFAM" id="SSF52540">
    <property type="entry name" value="P-loop containing nucleoside triphosphate hydrolases"/>
    <property type="match status" value="1"/>
</dbReference>
<dbReference type="InterPro" id="IPR032675">
    <property type="entry name" value="LRR_dom_sf"/>
</dbReference>
<dbReference type="SUPFAM" id="SSF52047">
    <property type="entry name" value="RNI-like"/>
    <property type="match status" value="2"/>
</dbReference>
<keyword evidence="5" id="KW-1185">Reference proteome</keyword>
<evidence type="ECO:0000256" key="2">
    <source>
        <dbReference type="ARBA" id="ARBA00022840"/>
    </source>
</evidence>